<feature type="region of interest" description="Disordered" evidence="1">
    <location>
        <begin position="20"/>
        <end position="125"/>
    </location>
</feature>
<dbReference type="AlphaFoldDB" id="A0A843TI65"/>
<name>A0A843TI65_COLES</name>
<dbReference type="Proteomes" id="UP000652761">
    <property type="component" value="Unassembled WGS sequence"/>
</dbReference>
<organism evidence="2 3">
    <name type="scientific">Colocasia esculenta</name>
    <name type="common">Wild taro</name>
    <name type="synonym">Arum esculentum</name>
    <dbReference type="NCBI Taxonomy" id="4460"/>
    <lineage>
        <taxon>Eukaryota</taxon>
        <taxon>Viridiplantae</taxon>
        <taxon>Streptophyta</taxon>
        <taxon>Embryophyta</taxon>
        <taxon>Tracheophyta</taxon>
        <taxon>Spermatophyta</taxon>
        <taxon>Magnoliopsida</taxon>
        <taxon>Liliopsida</taxon>
        <taxon>Araceae</taxon>
        <taxon>Aroideae</taxon>
        <taxon>Colocasieae</taxon>
        <taxon>Colocasia</taxon>
    </lineage>
</organism>
<feature type="compositionally biased region" description="Basic and acidic residues" evidence="1">
    <location>
        <begin position="80"/>
        <end position="98"/>
    </location>
</feature>
<feature type="compositionally biased region" description="Polar residues" evidence="1">
    <location>
        <begin position="44"/>
        <end position="57"/>
    </location>
</feature>
<accession>A0A843TI65</accession>
<keyword evidence="3" id="KW-1185">Reference proteome</keyword>
<gene>
    <name evidence="2" type="ORF">Taro_002124</name>
</gene>
<evidence type="ECO:0000313" key="3">
    <source>
        <dbReference type="Proteomes" id="UP000652761"/>
    </source>
</evidence>
<protein>
    <submittedName>
        <fullName evidence="2">Uncharacterized protein</fullName>
    </submittedName>
</protein>
<evidence type="ECO:0000313" key="2">
    <source>
        <dbReference type="EMBL" id="MQL69807.1"/>
    </source>
</evidence>
<proteinExistence type="predicted"/>
<reference evidence="2" key="1">
    <citation type="submission" date="2017-07" db="EMBL/GenBank/DDBJ databases">
        <title>Taro Niue Genome Assembly and Annotation.</title>
        <authorList>
            <person name="Atibalentja N."/>
            <person name="Keating K."/>
            <person name="Fields C.J."/>
        </authorList>
    </citation>
    <scope>NUCLEOTIDE SEQUENCE</scope>
    <source>
        <strain evidence="2">Niue_2</strain>
        <tissue evidence="2">Leaf</tissue>
    </source>
</reference>
<comment type="caution">
    <text evidence="2">The sequence shown here is derived from an EMBL/GenBank/DDBJ whole genome shotgun (WGS) entry which is preliminary data.</text>
</comment>
<evidence type="ECO:0000256" key="1">
    <source>
        <dbReference type="SAM" id="MobiDB-lite"/>
    </source>
</evidence>
<feature type="compositionally biased region" description="Basic and acidic residues" evidence="1">
    <location>
        <begin position="111"/>
        <end position="125"/>
    </location>
</feature>
<sequence>MRPSHLGEIVYHVKRRTSPQWMIGNDDDPSFTGGATPPRRAMPHSSQQQQVATTTRGLSPPKSLKDTSSGTHRPVMMTRETPHRDTSSSNHDKVHLAETLHPIMMTRGTHRRDTSLCHDDKRDTS</sequence>
<dbReference type="EMBL" id="NMUH01000048">
    <property type="protein sequence ID" value="MQL69807.1"/>
    <property type="molecule type" value="Genomic_DNA"/>
</dbReference>